<keyword evidence="6 7" id="KW-0472">Membrane</keyword>
<dbReference type="InterPro" id="IPR050366">
    <property type="entry name" value="BP-dependent_transpt_permease"/>
</dbReference>
<dbReference type="Pfam" id="PF00528">
    <property type="entry name" value="BPD_transp_1"/>
    <property type="match status" value="1"/>
</dbReference>
<keyword evidence="2 7" id="KW-0813">Transport</keyword>
<keyword evidence="5 7" id="KW-1133">Transmembrane helix</keyword>
<feature type="transmembrane region" description="Helical" evidence="7">
    <location>
        <begin position="236"/>
        <end position="261"/>
    </location>
</feature>
<evidence type="ECO:0000256" key="7">
    <source>
        <dbReference type="RuleBase" id="RU363032"/>
    </source>
</evidence>
<sequence length="276" mass="29052">MVPRAPRSVPPTAWIGLALIALNLGMFLLGPELAPFGQEETVGAPFAPPSADHLLGLDQNGRDMLSRLLFGARMSIGVSLAAVTLSFSLGVPLGILAAIRGGAVDTVLSRAVDTVMSVPVLISALVVLQALGSSLPVLIVTIGLLDSTRVFRLSRIVAQGINAMEFAEVARLRGEGIGWMIGREILPNAAPPLVAEFGLRFCFTFLFVAGLSYLGLGVQPPFADWGGMVRDNQQGILYGLYAPLFPAAAIALLTIGVNLVVDWLLAGRTTVQGENR</sequence>
<evidence type="ECO:0000313" key="9">
    <source>
        <dbReference type="EMBL" id="TNC62904.1"/>
    </source>
</evidence>
<evidence type="ECO:0000256" key="1">
    <source>
        <dbReference type="ARBA" id="ARBA00004651"/>
    </source>
</evidence>
<evidence type="ECO:0000256" key="6">
    <source>
        <dbReference type="ARBA" id="ARBA00023136"/>
    </source>
</evidence>
<accession>A0A5C4NBK0</accession>
<comment type="caution">
    <text evidence="9">The sequence shown here is derived from an EMBL/GenBank/DDBJ whole genome shotgun (WGS) entry which is preliminary data.</text>
</comment>
<organism evidence="9 10">
    <name type="scientific">Rubellimicrobium roseum</name>
    <dbReference type="NCBI Taxonomy" id="687525"/>
    <lineage>
        <taxon>Bacteria</taxon>
        <taxon>Pseudomonadati</taxon>
        <taxon>Pseudomonadota</taxon>
        <taxon>Alphaproteobacteria</taxon>
        <taxon>Rhodobacterales</taxon>
        <taxon>Roseobacteraceae</taxon>
        <taxon>Rubellimicrobium</taxon>
    </lineage>
</organism>
<feature type="domain" description="ABC transmembrane type-1" evidence="8">
    <location>
        <begin position="72"/>
        <end position="265"/>
    </location>
</feature>
<evidence type="ECO:0000256" key="5">
    <source>
        <dbReference type="ARBA" id="ARBA00022989"/>
    </source>
</evidence>
<dbReference type="GO" id="GO:0055085">
    <property type="term" value="P:transmembrane transport"/>
    <property type="evidence" value="ECO:0007669"/>
    <property type="project" value="InterPro"/>
</dbReference>
<dbReference type="InterPro" id="IPR035906">
    <property type="entry name" value="MetI-like_sf"/>
</dbReference>
<dbReference type="PANTHER" id="PTHR43386">
    <property type="entry name" value="OLIGOPEPTIDE TRANSPORT SYSTEM PERMEASE PROTEIN APPC"/>
    <property type="match status" value="1"/>
</dbReference>
<feature type="transmembrane region" description="Helical" evidence="7">
    <location>
        <begin position="74"/>
        <end position="99"/>
    </location>
</feature>
<evidence type="ECO:0000256" key="2">
    <source>
        <dbReference type="ARBA" id="ARBA00022448"/>
    </source>
</evidence>
<evidence type="ECO:0000313" key="10">
    <source>
        <dbReference type="Proteomes" id="UP000305709"/>
    </source>
</evidence>
<dbReference type="InterPro" id="IPR000515">
    <property type="entry name" value="MetI-like"/>
</dbReference>
<dbReference type="PROSITE" id="PS50928">
    <property type="entry name" value="ABC_TM1"/>
    <property type="match status" value="1"/>
</dbReference>
<evidence type="ECO:0000256" key="4">
    <source>
        <dbReference type="ARBA" id="ARBA00022692"/>
    </source>
</evidence>
<proteinExistence type="inferred from homology"/>
<protein>
    <submittedName>
        <fullName evidence="9">ABC transporter permease</fullName>
    </submittedName>
</protein>
<reference evidence="9 10" key="1">
    <citation type="submission" date="2019-06" db="EMBL/GenBank/DDBJ databases">
        <authorList>
            <person name="Jiang L."/>
        </authorList>
    </citation>
    <scope>NUCLEOTIDE SEQUENCE [LARGE SCALE GENOMIC DNA]</scope>
    <source>
        <strain evidence="9 10">YIM 48858</strain>
    </source>
</reference>
<dbReference type="SUPFAM" id="SSF161098">
    <property type="entry name" value="MetI-like"/>
    <property type="match status" value="1"/>
</dbReference>
<feature type="transmembrane region" description="Helical" evidence="7">
    <location>
        <begin position="197"/>
        <end position="216"/>
    </location>
</feature>
<dbReference type="EMBL" id="VDFV01000054">
    <property type="protein sequence ID" value="TNC62904.1"/>
    <property type="molecule type" value="Genomic_DNA"/>
</dbReference>
<dbReference type="PANTHER" id="PTHR43386:SF25">
    <property type="entry name" value="PEPTIDE ABC TRANSPORTER PERMEASE PROTEIN"/>
    <property type="match status" value="1"/>
</dbReference>
<dbReference type="RefSeq" id="WP_139083456.1">
    <property type="nucleotide sequence ID" value="NZ_VDFV01000054.1"/>
</dbReference>
<keyword evidence="10" id="KW-1185">Reference proteome</keyword>
<dbReference type="AlphaFoldDB" id="A0A5C4NBK0"/>
<keyword evidence="3" id="KW-1003">Cell membrane</keyword>
<dbReference type="Proteomes" id="UP000305709">
    <property type="component" value="Unassembled WGS sequence"/>
</dbReference>
<feature type="transmembrane region" description="Helical" evidence="7">
    <location>
        <begin position="12"/>
        <end position="30"/>
    </location>
</feature>
<evidence type="ECO:0000256" key="3">
    <source>
        <dbReference type="ARBA" id="ARBA00022475"/>
    </source>
</evidence>
<dbReference type="Gene3D" id="1.10.3720.10">
    <property type="entry name" value="MetI-like"/>
    <property type="match status" value="1"/>
</dbReference>
<comment type="similarity">
    <text evidence="7">Belongs to the binding-protein-dependent transport system permease family.</text>
</comment>
<evidence type="ECO:0000259" key="8">
    <source>
        <dbReference type="PROSITE" id="PS50928"/>
    </source>
</evidence>
<name>A0A5C4NBK0_9RHOB</name>
<dbReference type="CDD" id="cd06261">
    <property type="entry name" value="TM_PBP2"/>
    <property type="match status" value="1"/>
</dbReference>
<gene>
    <name evidence="9" type="ORF">FHG71_19960</name>
</gene>
<feature type="transmembrane region" description="Helical" evidence="7">
    <location>
        <begin position="119"/>
        <end position="145"/>
    </location>
</feature>
<comment type="subcellular location">
    <subcellularLocation>
        <location evidence="1 7">Cell membrane</location>
        <topology evidence="1 7">Multi-pass membrane protein</topology>
    </subcellularLocation>
</comment>
<dbReference type="OrthoDB" id="9766870at2"/>
<keyword evidence="4 7" id="KW-0812">Transmembrane</keyword>
<dbReference type="GO" id="GO:0005886">
    <property type="term" value="C:plasma membrane"/>
    <property type="evidence" value="ECO:0007669"/>
    <property type="project" value="UniProtKB-SubCell"/>
</dbReference>